<proteinExistence type="predicted"/>
<keyword evidence="2" id="KW-1185">Reference proteome</keyword>
<name>A0AAD9NCA9_RIDPI</name>
<organism evidence="1 2">
    <name type="scientific">Ridgeia piscesae</name>
    <name type="common">Tubeworm</name>
    <dbReference type="NCBI Taxonomy" id="27915"/>
    <lineage>
        <taxon>Eukaryota</taxon>
        <taxon>Metazoa</taxon>
        <taxon>Spiralia</taxon>
        <taxon>Lophotrochozoa</taxon>
        <taxon>Annelida</taxon>
        <taxon>Polychaeta</taxon>
        <taxon>Sedentaria</taxon>
        <taxon>Canalipalpata</taxon>
        <taxon>Sabellida</taxon>
        <taxon>Siboglinidae</taxon>
        <taxon>Ridgeia</taxon>
    </lineage>
</organism>
<gene>
    <name evidence="1" type="ORF">NP493_1401g00024</name>
</gene>
<reference evidence="1" key="1">
    <citation type="journal article" date="2023" name="Mol. Biol. Evol.">
        <title>Third-Generation Sequencing Reveals the Adaptive Role of the Epigenome in Three Deep-Sea Polychaetes.</title>
        <authorList>
            <person name="Perez M."/>
            <person name="Aroh O."/>
            <person name="Sun Y."/>
            <person name="Lan Y."/>
            <person name="Juniper S.K."/>
            <person name="Young C.R."/>
            <person name="Angers B."/>
            <person name="Qian P.Y."/>
        </authorList>
    </citation>
    <scope>NUCLEOTIDE SEQUENCE</scope>
    <source>
        <strain evidence="1">R07B-5</strain>
    </source>
</reference>
<evidence type="ECO:0000313" key="1">
    <source>
        <dbReference type="EMBL" id="KAK2164725.1"/>
    </source>
</evidence>
<evidence type="ECO:0000313" key="2">
    <source>
        <dbReference type="Proteomes" id="UP001209878"/>
    </source>
</evidence>
<dbReference type="Proteomes" id="UP001209878">
    <property type="component" value="Unassembled WGS sequence"/>
</dbReference>
<dbReference type="EMBL" id="JAODUO010001400">
    <property type="protein sequence ID" value="KAK2164725.1"/>
    <property type="molecule type" value="Genomic_DNA"/>
</dbReference>
<dbReference type="AlphaFoldDB" id="A0AAD9NCA9"/>
<accession>A0AAD9NCA9</accession>
<protein>
    <submittedName>
        <fullName evidence="1">Uncharacterized protein</fullName>
    </submittedName>
</protein>
<comment type="caution">
    <text evidence="1">The sequence shown here is derived from an EMBL/GenBank/DDBJ whole genome shotgun (WGS) entry which is preliminary data.</text>
</comment>
<sequence>MIEALHTGMMANVSDGGEVSESFRVTNHHLHLLISNARRCFPRHRGWRLHIVQTER</sequence>